<keyword evidence="3" id="KW-0675">Receptor</keyword>
<dbReference type="GO" id="GO:0030246">
    <property type="term" value="F:carbohydrate binding"/>
    <property type="evidence" value="ECO:0007669"/>
    <property type="project" value="UniProtKB-KW"/>
</dbReference>
<dbReference type="AlphaFoldDB" id="A0A2K3KF53"/>
<dbReference type="InterPro" id="IPR011009">
    <property type="entry name" value="Kinase-like_dom_sf"/>
</dbReference>
<proteinExistence type="predicted"/>
<dbReference type="PANTHER" id="PTHR47976:SF27">
    <property type="entry name" value="RECEPTOR-LIKE SERINE_THREONINE-PROTEIN KINASE"/>
    <property type="match status" value="1"/>
</dbReference>
<keyword evidence="1" id="KW-0732">Signal</keyword>
<keyword evidence="3" id="KW-0430">Lectin</keyword>
<organism evidence="3 4">
    <name type="scientific">Trifolium pratense</name>
    <name type="common">Red clover</name>
    <dbReference type="NCBI Taxonomy" id="57577"/>
    <lineage>
        <taxon>Eukaryota</taxon>
        <taxon>Viridiplantae</taxon>
        <taxon>Streptophyta</taxon>
        <taxon>Embryophyta</taxon>
        <taxon>Tracheophyta</taxon>
        <taxon>Spermatophyta</taxon>
        <taxon>Magnoliopsida</taxon>
        <taxon>eudicotyledons</taxon>
        <taxon>Gunneridae</taxon>
        <taxon>Pentapetalae</taxon>
        <taxon>rosids</taxon>
        <taxon>fabids</taxon>
        <taxon>Fabales</taxon>
        <taxon>Fabaceae</taxon>
        <taxon>Papilionoideae</taxon>
        <taxon>50 kb inversion clade</taxon>
        <taxon>NPAAA clade</taxon>
        <taxon>Hologalegina</taxon>
        <taxon>IRL clade</taxon>
        <taxon>Trifolieae</taxon>
        <taxon>Trifolium</taxon>
    </lineage>
</organism>
<dbReference type="Gene3D" id="1.10.510.10">
    <property type="entry name" value="Transferase(Phosphotransferase) domain 1"/>
    <property type="match status" value="1"/>
</dbReference>
<dbReference type="GO" id="GO:0005524">
    <property type="term" value="F:ATP binding"/>
    <property type="evidence" value="ECO:0007669"/>
    <property type="project" value="InterPro"/>
</dbReference>
<dbReference type="InterPro" id="IPR051343">
    <property type="entry name" value="G-type_lectin_kinases/EP1-like"/>
</dbReference>
<evidence type="ECO:0000313" key="4">
    <source>
        <dbReference type="Proteomes" id="UP000236291"/>
    </source>
</evidence>
<evidence type="ECO:0000313" key="3">
    <source>
        <dbReference type="EMBL" id="PNX64902.1"/>
    </source>
</evidence>
<gene>
    <name evidence="3" type="ORF">L195_g062337</name>
</gene>
<dbReference type="Pfam" id="PF00069">
    <property type="entry name" value="Pkinase"/>
    <property type="match status" value="1"/>
</dbReference>
<protein>
    <submittedName>
        <fullName evidence="3">G-type lectin S-receptor-like serine/threonine-protein kinase</fullName>
    </submittedName>
</protein>
<keyword evidence="3" id="KW-0808">Transferase</keyword>
<dbReference type="PROSITE" id="PS50011">
    <property type="entry name" value="PROTEIN_KINASE_DOM"/>
    <property type="match status" value="1"/>
</dbReference>
<dbReference type="PANTHER" id="PTHR47976">
    <property type="entry name" value="G-TYPE LECTIN S-RECEPTOR-LIKE SERINE/THREONINE-PROTEIN KINASE SD2-5"/>
    <property type="match status" value="1"/>
</dbReference>
<evidence type="ECO:0000259" key="2">
    <source>
        <dbReference type="PROSITE" id="PS50011"/>
    </source>
</evidence>
<feature type="non-terminal residue" evidence="3">
    <location>
        <position position="66"/>
    </location>
</feature>
<dbReference type="Proteomes" id="UP000236291">
    <property type="component" value="Unassembled WGS sequence"/>
</dbReference>
<reference evidence="3 4" key="2">
    <citation type="journal article" date="2017" name="Front. Plant Sci.">
        <title>Gene Classification and Mining of Molecular Markers Useful in Red Clover (Trifolium pratense) Breeding.</title>
        <authorList>
            <person name="Istvanek J."/>
            <person name="Dluhosova J."/>
            <person name="Dluhos P."/>
            <person name="Patkova L."/>
            <person name="Nedelnik J."/>
            <person name="Repkova J."/>
        </authorList>
    </citation>
    <scope>NUCLEOTIDE SEQUENCE [LARGE SCALE GENOMIC DNA]</scope>
    <source>
        <strain evidence="4">cv. Tatra</strain>
        <tissue evidence="3">Young leaves</tissue>
    </source>
</reference>
<dbReference type="SUPFAM" id="SSF56112">
    <property type="entry name" value="Protein kinase-like (PK-like)"/>
    <property type="match status" value="1"/>
</dbReference>
<dbReference type="STRING" id="57577.A0A2K3KF53"/>
<accession>A0A2K3KF53</accession>
<keyword evidence="3" id="KW-0418">Kinase</keyword>
<dbReference type="EMBL" id="ASHM01171927">
    <property type="protein sequence ID" value="PNX64902.1"/>
    <property type="molecule type" value="Genomic_DNA"/>
</dbReference>
<name>A0A2K3KF53_TRIPR</name>
<sequence>MVRGTRGYMAPEWNKNVPISVKADVYSYGIVLLEILCCRRNLAVNVLEPGEILLSGWTYKCFVAGE</sequence>
<feature type="domain" description="Protein kinase" evidence="2">
    <location>
        <begin position="1"/>
        <end position="66"/>
    </location>
</feature>
<reference evidence="3 4" key="1">
    <citation type="journal article" date="2014" name="Am. J. Bot.">
        <title>Genome assembly and annotation for red clover (Trifolium pratense; Fabaceae).</title>
        <authorList>
            <person name="Istvanek J."/>
            <person name="Jaros M."/>
            <person name="Krenek A."/>
            <person name="Repkova J."/>
        </authorList>
    </citation>
    <scope>NUCLEOTIDE SEQUENCE [LARGE SCALE GENOMIC DNA]</scope>
    <source>
        <strain evidence="4">cv. Tatra</strain>
        <tissue evidence="3">Young leaves</tissue>
    </source>
</reference>
<dbReference type="GO" id="GO:0004672">
    <property type="term" value="F:protein kinase activity"/>
    <property type="evidence" value="ECO:0007669"/>
    <property type="project" value="InterPro"/>
</dbReference>
<comment type="caution">
    <text evidence="3">The sequence shown here is derived from an EMBL/GenBank/DDBJ whole genome shotgun (WGS) entry which is preliminary data.</text>
</comment>
<dbReference type="InterPro" id="IPR000719">
    <property type="entry name" value="Prot_kinase_dom"/>
</dbReference>
<evidence type="ECO:0000256" key="1">
    <source>
        <dbReference type="ARBA" id="ARBA00022729"/>
    </source>
</evidence>